<dbReference type="OrthoDB" id="9807934at2"/>
<keyword evidence="3" id="KW-0067">ATP-binding</keyword>
<evidence type="ECO:0000256" key="1">
    <source>
        <dbReference type="ARBA" id="ARBA00007381"/>
    </source>
</evidence>
<protein>
    <submittedName>
        <fullName evidence="4">Heat-shock protein</fullName>
    </submittedName>
</protein>
<dbReference type="Gene3D" id="3.90.640.10">
    <property type="entry name" value="Actin, Chain A, domain 4"/>
    <property type="match status" value="1"/>
</dbReference>
<dbReference type="Gene3D" id="3.30.420.40">
    <property type="match status" value="2"/>
</dbReference>
<organism evidence="4 5">
    <name type="scientific">Pseudaminobacter soli</name>
    <name type="common">ex Li et al. 2025</name>
    <dbReference type="NCBI Taxonomy" id="1295366"/>
    <lineage>
        <taxon>Bacteria</taxon>
        <taxon>Pseudomonadati</taxon>
        <taxon>Pseudomonadota</taxon>
        <taxon>Alphaproteobacteria</taxon>
        <taxon>Hyphomicrobiales</taxon>
        <taxon>Phyllobacteriaceae</taxon>
        <taxon>Pseudaminobacter</taxon>
    </lineage>
</organism>
<dbReference type="AlphaFoldDB" id="A0A2P7SIQ8"/>
<dbReference type="Pfam" id="PF00012">
    <property type="entry name" value="HSP70"/>
    <property type="match status" value="2"/>
</dbReference>
<dbReference type="GO" id="GO:0140662">
    <property type="term" value="F:ATP-dependent protein folding chaperone"/>
    <property type="evidence" value="ECO:0007669"/>
    <property type="project" value="InterPro"/>
</dbReference>
<dbReference type="RefSeq" id="WP_106723418.1">
    <property type="nucleotide sequence ID" value="NZ_PXYL01000003.1"/>
</dbReference>
<comment type="similarity">
    <text evidence="1">Belongs to the heat shock protein 70 family.</text>
</comment>
<proteinExistence type="inferred from homology"/>
<dbReference type="InterPro" id="IPR013126">
    <property type="entry name" value="Hsp_70_fam"/>
</dbReference>
<keyword evidence="2" id="KW-0547">Nucleotide-binding</keyword>
<sequence>MKPISGGIDFGTSNSTVGYIADGRPKLVPLEGDHVAMPSAVFYNFEDNNTYFGRRAIADYTENAEGRLLRALKSVLGSSLIHEKTRIKARYLAFSDIIGTFVAYLKERLDSELGQDIEQVVLGRPVHFVDEDEAADRDAQNQLEAAARAQGFKHIAFQFEPIAAALDYEQSVTREELALIIDIGGGTSDFSIVRVSPERARAADRKDDILASTGVHIGGTDFDRLLSVAHLMPELGYKTQTKDGKRNLPAGYFNDLATWQRINMLYTPKAMTDLRQIRYEAAKPELVDRMIDIVANRQGHALAGTVERAKIDLTDRDDTSMTVKLTEETLSLPVTRAGLDEAIDLAVERVANTVQKTLADAGVEAQRITTLFLTGGSTAIPMLKNRLLSLFPGATVVQGDMFGSVGLGLSLDAARKFGTA</sequence>
<dbReference type="CDD" id="cd10231">
    <property type="entry name" value="ASKHA_NBD_HSP70_YegD-like"/>
    <property type="match status" value="1"/>
</dbReference>
<evidence type="ECO:0000313" key="5">
    <source>
        <dbReference type="Proteomes" id="UP000240653"/>
    </source>
</evidence>
<evidence type="ECO:0000313" key="4">
    <source>
        <dbReference type="EMBL" id="PSJ62235.1"/>
    </source>
</evidence>
<evidence type="ECO:0000256" key="3">
    <source>
        <dbReference type="ARBA" id="ARBA00022840"/>
    </source>
</evidence>
<dbReference type="Proteomes" id="UP000240653">
    <property type="component" value="Unassembled WGS sequence"/>
</dbReference>
<accession>A0A2P7SIQ8</accession>
<dbReference type="InterPro" id="IPR042054">
    <property type="entry name" value="YegD-like"/>
</dbReference>
<dbReference type="GO" id="GO:0005524">
    <property type="term" value="F:ATP binding"/>
    <property type="evidence" value="ECO:0007669"/>
    <property type="project" value="UniProtKB-KW"/>
</dbReference>
<dbReference type="PANTHER" id="PTHR19375">
    <property type="entry name" value="HEAT SHOCK PROTEIN 70KDA"/>
    <property type="match status" value="1"/>
</dbReference>
<evidence type="ECO:0000256" key="2">
    <source>
        <dbReference type="ARBA" id="ARBA00022741"/>
    </source>
</evidence>
<dbReference type="SUPFAM" id="SSF53067">
    <property type="entry name" value="Actin-like ATPase domain"/>
    <property type="match status" value="2"/>
</dbReference>
<name>A0A2P7SIQ8_9HYPH</name>
<keyword evidence="5" id="KW-1185">Reference proteome</keyword>
<gene>
    <name evidence="4" type="ORF">C7I85_07960</name>
</gene>
<dbReference type="InterPro" id="IPR043129">
    <property type="entry name" value="ATPase_NBD"/>
</dbReference>
<dbReference type="InterPro" id="IPR018181">
    <property type="entry name" value="Heat_shock_70_CS"/>
</dbReference>
<dbReference type="EMBL" id="PXYL01000003">
    <property type="protein sequence ID" value="PSJ62235.1"/>
    <property type="molecule type" value="Genomic_DNA"/>
</dbReference>
<comment type="caution">
    <text evidence="4">The sequence shown here is derived from an EMBL/GenBank/DDBJ whole genome shotgun (WGS) entry which is preliminary data.</text>
</comment>
<dbReference type="PROSITE" id="PS00329">
    <property type="entry name" value="HSP70_2"/>
    <property type="match status" value="1"/>
</dbReference>
<reference evidence="4 5" key="1">
    <citation type="submission" date="2018-03" db="EMBL/GenBank/DDBJ databases">
        <title>The draft genome of Mesorhizobium soli JCM 19897.</title>
        <authorList>
            <person name="Li L."/>
            <person name="Liu L."/>
            <person name="Liang L."/>
            <person name="Wang T."/>
            <person name="Zhang X."/>
        </authorList>
    </citation>
    <scope>NUCLEOTIDE SEQUENCE [LARGE SCALE GENOMIC DNA]</scope>
    <source>
        <strain evidence="4 5">JCM 19897</strain>
    </source>
</reference>